<sequence>MSGSRIFLAILTMTQVKAVEVPMDLKFRCATQARTDMLSHRILFYDLQVTRHINASLNRYISVHLQVSY</sequence>
<dbReference type="AlphaFoldDB" id="A0A1W6KCE4"/>
<organism evidence="1 2">
    <name type="scientific">Marinobacter salarius</name>
    <dbReference type="NCBI Taxonomy" id="1420917"/>
    <lineage>
        <taxon>Bacteria</taxon>
        <taxon>Pseudomonadati</taxon>
        <taxon>Pseudomonadota</taxon>
        <taxon>Gammaproteobacteria</taxon>
        <taxon>Pseudomonadales</taxon>
        <taxon>Marinobacteraceae</taxon>
        <taxon>Marinobacter</taxon>
    </lineage>
</organism>
<dbReference type="EMBL" id="CP020931">
    <property type="protein sequence ID" value="ARM85098.1"/>
    <property type="molecule type" value="Genomic_DNA"/>
</dbReference>
<gene>
    <name evidence="1" type="ORF">MARSALSMR5_03053</name>
</gene>
<reference evidence="1 2" key="1">
    <citation type="submission" date="2017-04" db="EMBL/GenBank/DDBJ databases">
        <title>Genome Sequence of Marinobacter salarius strain SMR5 Isolated from a culture of the Diatom Skeletonema marinoi.</title>
        <authorList>
            <person name="Topel M."/>
            <person name="Pinder M.I.M."/>
            <person name="Johansson O.N."/>
            <person name="Kourtchenko O."/>
            <person name="Godhe A."/>
            <person name="Clarke A.K."/>
        </authorList>
    </citation>
    <scope>NUCLEOTIDE SEQUENCE [LARGE SCALE GENOMIC DNA]</scope>
    <source>
        <strain evidence="1 2">SMR5</strain>
    </source>
</reference>
<evidence type="ECO:0000313" key="1">
    <source>
        <dbReference type="EMBL" id="ARM85098.1"/>
    </source>
</evidence>
<protein>
    <submittedName>
        <fullName evidence="1">Uncharacterized protein</fullName>
    </submittedName>
</protein>
<evidence type="ECO:0000313" key="2">
    <source>
        <dbReference type="Proteomes" id="UP000193100"/>
    </source>
</evidence>
<dbReference type="Proteomes" id="UP000193100">
    <property type="component" value="Chromosome"/>
</dbReference>
<proteinExistence type="predicted"/>
<name>A0A1W6KCE4_9GAMM</name>
<accession>A0A1W6KCE4</accession>